<feature type="transmembrane region" description="Helical" evidence="9">
    <location>
        <begin position="64"/>
        <end position="82"/>
    </location>
</feature>
<keyword evidence="3" id="KW-0808">Transferase</keyword>
<keyword evidence="6 9" id="KW-1133">Transmembrane helix</keyword>
<feature type="transmembrane region" description="Helical" evidence="9">
    <location>
        <begin position="40"/>
        <end position="58"/>
    </location>
</feature>
<evidence type="ECO:0000256" key="4">
    <source>
        <dbReference type="ARBA" id="ARBA00022692"/>
    </source>
</evidence>
<dbReference type="PANTHER" id="PTHR21290">
    <property type="entry name" value="SPHINGOMYELIN SYNTHETASE"/>
    <property type="match status" value="1"/>
</dbReference>
<evidence type="ECO:0000256" key="2">
    <source>
        <dbReference type="ARBA" id="ARBA00005441"/>
    </source>
</evidence>
<keyword evidence="5" id="KW-0746">Sphingolipid metabolism</keyword>
<feature type="domain" description="Sphingomyelin synthase-like" evidence="10">
    <location>
        <begin position="35"/>
        <end position="77"/>
    </location>
</feature>
<reference evidence="11 12" key="1">
    <citation type="journal article" date="2023" name="Commun. Biol.">
        <title>Genome analysis of Parmales, the sister group of diatoms, reveals the evolutionary specialization of diatoms from phago-mixotrophs to photoautotrophs.</title>
        <authorList>
            <person name="Ban H."/>
            <person name="Sato S."/>
            <person name="Yoshikawa S."/>
            <person name="Yamada K."/>
            <person name="Nakamura Y."/>
            <person name="Ichinomiya M."/>
            <person name="Sato N."/>
            <person name="Blanc-Mathieu R."/>
            <person name="Endo H."/>
            <person name="Kuwata A."/>
            <person name="Ogata H."/>
        </authorList>
    </citation>
    <scope>NUCLEOTIDE SEQUENCE [LARGE SCALE GENOMIC DNA]</scope>
</reference>
<comment type="caution">
    <text evidence="11">The sequence shown here is derived from an EMBL/GenBank/DDBJ whole genome shotgun (WGS) entry which is preliminary data.</text>
</comment>
<evidence type="ECO:0000256" key="3">
    <source>
        <dbReference type="ARBA" id="ARBA00022679"/>
    </source>
</evidence>
<evidence type="ECO:0000259" key="10">
    <source>
        <dbReference type="Pfam" id="PF14360"/>
    </source>
</evidence>
<organism evidence="11 12">
    <name type="scientific">Tetraparma gracilis</name>
    <dbReference type="NCBI Taxonomy" id="2962635"/>
    <lineage>
        <taxon>Eukaryota</taxon>
        <taxon>Sar</taxon>
        <taxon>Stramenopiles</taxon>
        <taxon>Ochrophyta</taxon>
        <taxon>Bolidophyceae</taxon>
        <taxon>Parmales</taxon>
        <taxon>Triparmaceae</taxon>
        <taxon>Tetraparma</taxon>
    </lineage>
</organism>
<name>A0ABQ6N0B3_9STRA</name>
<evidence type="ECO:0000256" key="7">
    <source>
        <dbReference type="ARBA" id="ARBA00023098"/>
    </source>
</evidence>
<evidence type="ECO:0000256" key="8">
    <source>
        <dbReference type="ARBA" id="ARBA00023136"/>
    </source>
</evidence>
<dbReference type="InterPro" id="IPR045221">
    <property type="entry name" value="Sphingomyelin_synth-like"/>
</dbReference>
<evidence type="ECO:0000256" key="1">
    <source>
        <dbReference type="ARBA" id="ARBA00004141"/>
    </source>
</evidence>
<evidence type="ECO:0000313" key="11">
    <source>
        <dbReference type="EMBL" id="GMI36678.1"/>
    </source>
</evidence>
<protein>
    <recommendedName>
        <fullName evidence="10">Sphingomyelin synthase-like domain-containing protein</fullName>
    </recommendedName>
</protein>
<dbReference type="EMBL" id="BRYB01003438">
    <property type="protein sequence ID" value="GMI36678.1"/>
    <property type="molecule type" value="Genomic_DNA"/>
</dbReference>
<keyword evidence="4 9" id="KW-0812">Transmembrane</keyword>
<proteinExistence type="inferred from homology"/>
<dbReference type="Pfam" id="PF14360">
    <property type="entry name" value="PAP2_C"/>
    <property type="match status" value="1"/>
</dbReference>
<evidence type="ECO:0000313" key="12">
    <source>
        <dbReference type="Proteomes" id="UP001165060"/>
    </source>
</evidence>
<gene>
    <name evidence="11" type="ORF">TeGR_g8224</name>
</gene>
<dbReference type="Proteomes" id="UP001165060">
    <property type="component" value="Unassembled WGS sequence"/>
</dbReference>
<accession>A0ABQ6N0B3</accession>
<sequence>MTWHTYSHIVPITTFDPLFSMGGRLQNKLGDLERMTTCKALVWFFTFWGYICIIGSRFHYTLDVFIGMLLTIALFKYHVLMIRSAHLKETWFYRIIRWSEGDASDMQDFSASRLLSTSSYLVPKT</sequence>
<keyword evidence="12" id="KW-1185">Reference proteome</keyword>
<keyword evidence="8 9" id="KW-0472">Membrane</keyword>
<evidence type="ECO:0000256" key="9">
    <source>
        <dbReference type="SAM" id="Phobius"/>
    </source>
</evidence>
<evidence type="ECO:0000256" key="5">
    <source>
        <dbReference type="ARBA" id="ARBA00022919"/>
    </source>
</evidence>
<comment type="similarity">
    <text evidence="2">Belongs to the sphingomyelin synthase family.</text>
</comment>
<comment type="subcellular location">
    <subcellularLocation>
        <location evidence="1">Membrane</location>
        <topology evidence="1">Multi-pass membrane protein</topology>
    </subcellularLocation>
</comment>
<evidence type="ECO:0000256" key="6">
    <source>
        <dbReference type="ARBA" id="ARBA00022989"/>
    </source>
</evidence>
<keyword evidence="7" id="KW-0443">Lipid metabolism</keyword>
<dbReference type="InterPro" id="IPR025749">
    <property type="entry name" value="Sphingomyelin_synth-like_dom"/>
</dbReference>
<dbReference type="PANTHER" id="PTHR21290:SF25">
    <property type="entry name" value="SPHINGOMYELIN SYNTHASE-RELATED PROTEIN 1"/>
    <property type="match status" value="1"/>
</dbReference>